<accession>A0A9P1GY80</accession>
<gene>
    <name evidence="2" type="ORF">PPNO1_LOCUS1839</name>
</gene>
<organism evidence="2 3">
    <name type="scientific">Parascedosporium putredinis</name>
    <dbReference type="NCBI Taxonomy" id="1442378"/>
    <lineage>
        <taxon>Eukaryota</taxon>
        <taxon>Fungi</taxon>
        <taxon>Dikarya</taxon>
        <taxon>Ascomycota</taxon>
        <taxon>Pezizomycotina</taxon>
        <taxon>Sordariomycetes</taxon>
        <taxon>Hypocreomycetidae</taxon>
        <taxon>Microascales</taxon>
        <taxon>Microascaceae</taxon>
        <taxon>Parascedosporium</taxon>
    </lineage>
</organism>
<dbReference type="InterPro" id="IPR013216">
    <property type="entry name" value="Methyltransf_11"/>
</dbReference>
<dbReference type="Proteomes" id="UP000838763">
    <property type="component" value="Unassembled WGS sequence"/>
</dbReference>
<dbReference type="PANTHER" id="PTHR44942:SF10">
    <property type="entry name" value="METHYLTRANSFERASE TYPE 11 DOMAIN-CONTAINING PROTEIN"/>
    <property type="match status" value="1"/>
</dbReference>
<dbReference type="CDD" id="cd02440">
    <property type="entry name" value="AdoMet_MTases"/>
    <property type="match status" value="1"/>
</dbReference>
<dbReference type="AlphaFoldDB" id="A0A9P1GY80"/>
<comment type="caution">
    <text evidence="2">The sequence shown here is derived from an EMBL/GenBank/DDBJ whole genome shotgun (WGS) entry which is preliminary data.</text>
</comment>
<dbReference type="Gene3D" id="3.40.50.150">
    <property type="entry name" value="Vaccinia Virus protein VP39"/>
    <property type="match status" value="1"/>
</dbReference>
<evidence type="ECO:0000259" key="1">
    <source>
        <dbReference type="Pfam" id="PF08241"/>
    </source>
</evidence>
<dbReference type="GO" id="GO:0008757">
    <property type="term" value="F:S-adenosylmethionine-dependent methyltransferase activity"/>
    <property type="evidence" value="ECO:0007669"/>
    <property type="project" value="InterPro"/>
</dbReference>
<feature type="domain" description="Methyltransferase type 11" evidence="1">
    <location>
        <begin position="54"/>
        <end position="137"/>
    </location>
</feature>
<name>A0A9P1GY80_9PEZI</name>
<protein>
    <recommendedName>
        <fullName evidence="1">Methyltransferase type 11 domain-containing protein</fullName>
    </recommendedName>
</protein>
<dbReference type="EMBL" id="CALLCH030000003">
    <property type="protein sequence ID" value="CAI4212070.1"/>
    <property type="molecule type" value="Genomic_DNA"/>
</dbReference>
<dbReference type="Pfam" id="PF08241">
    <property type="entry name" value="Methyltransf_11"/>
    <property type="match status" value="1"/>
</dbReference>
<evidence type="ECO:0000313" key="2">
    <source>
        <dbReference type="EMBL" id="CAI4212070.1"/>
    </source>
</evidence>
<evidence type="ECO:0000313" key="3">
    <source>
        <dbReference type="Proteomes" id="UP000838763"/>
    </source>
</evidence>
<dbReference type="SUPFAM" id="SSF53335">
    <property type="entry name" value="S-adenosyl-L-methionine-dependent methyltransferases"/>
    <property type="match status" value="1"/>
</dbReference>
<dbReference type="InterPro" id="IPR051052">
    <property type="entry name" value="Diverse_substrate_MTase"/>
</dbReference>
<proteinExistence type="predicted"/>
<sequence length="263" mass="29150">MSEPVAPPQEKTFRKFSHQQGAEYAQHRRDYHPKLYQTLVDHHTSTGGQFDTLLDVGCGPGLAARALAPHFRHVIGIDPSEGMLNSAIELGGESASSEPIPDGSVDLLVVSTAAHWFNMPLFWARAAQVLKPGGTVALWTNGSIIRLDDYMEPGNRHNRELYVNMQLPWTVPDPVTEFDKESFVRKEWGTDTPVSDLEKVMATTSPVARWREAHPDAANTEEDITRTMRREIEKAMHDAGVEEGKELLSGTAAAVMLIVKKKA</sequence>
<dbReference type="PANTHER" id="PTHR44942">
    <property type="entry name" value="METHYLTRANSF_11 DOMAIN-CONTAINING PROTEIN"/>
    <property type="match status" value="1"/>
</dbReference>
<dbReference type="InterPro" id="IPR029063">
    <property type="entry name" value="SAM-dependent_MTases_sf"/>
</dbReference>
<dbReference type="OrthoDB" id="10027013at2759"/>
<reference evidence="2" key="1">
    <citation type="submission" date="2022-11" db="EMBL/GenBank/DDBJ databases">
        <authorList>
            <person name="Scott C."/>
            <person name="Bruce N."/>
        </authorList>
    </citation>
    <scope>NUCLEOTIDE SEQUENCE</scope>
</reference>
<keyword evidence="3" id="KW-1185">Reference proteome</keyword>